<dbReference type="Gene3D" id="2.60.40.10">
    <property type="entry name" value="Immunoglobulins"/>
    <property type="match status" value="3"/>
</dbReference>
<dbReference type="RefSeq" id="XP_012863318.2">
    <property type="nucleotide sequence ID" value="XM_013007864.3"/>
</dbReference>
<keyword evidence="4" id="KW-1133">Transmembrane helix</keyword>
<feature type="region of interest" description="Disordered" evidence="3">
    <location>
        <begin position="389"/>
        <end position="408"/>
    </location>
</feature>
<feature type="domain" description="Ig-like" evidence="6">
    <location>
        <begin position="282"/>
        <end position="367"/>
    </location>
</feature>
<evidence type="ECO:0000256" key="4">
    <source>
        <dbReference type="SAM" id="Phobius"/>
    </source>
</evidence>
<keyword evidence="7" id="KW-1185">Reference proteome</keyword>
<evidence type="ECO:0000313" key="8">
    <source>
        <dbReference type="RefSeq" id="XP_012863318.2"/>
    </source>
</evidence>
<gene>
    <name evidence="8" type="primary">SIRPB2</name>
</gene>
<dbReference type="Proteomes" id="UP000694863">
    <property type="component" value="Unplaced"/>
</dbReference>
<keyword evidence="2" id="KW-0325">Glycoprotein</keyword>
<feature type="domain" description="Ig-like" evidence="6">
    <location>
        <begin position="162"/>
        <end position="263"/>
    </location>
</feature>
<dbReference type="PROSITE" id="PS50835">
    <property type="entry name" value="IG_LIKE"/>
    <property type="match status" value="3"/>
</dbReference>
<feature type="compositionally biased region" description="Polar residues" evidence="3">
    <location>
        <begin position="150"/>
        <end position="161"/>
    </location>
</feature>
<keyword evidence="4" id="KW-0472">Membrane</keyword>
<feature type="transmembrane region" description="Helical" evidence="4">
    <location>
        <begin position="413"/>
        <end position="438"/>
    </location>
</feature>
<evidence type="ECO:0000256" key="5">
    <source>
        <dbReference type="SAM" id="SignalP"/>
    </source>
</evidence>
<dbReference type="InterPro" id="IPR003598">
    <property type="entry name" value="Ig_sub2"/>
</dbReference>
<keyword evidence="1" id="KW-1015">Disulfide bond</keyword>
<dbReference type="SUPFAM" id="SSF48726">
    <property type="entry name" value="Immunoglobulin"/>
    <property type="match status" value="3"/>
</dbReference>
<accession>A0ABM0ZTF2</accession>
<feature type="signal peptide" evidence="5">
    <location>
        <begin position="1"/>
        <end position="39"/>
    </location>
</feature>
<dbReference type="GeneID" id="101647372"/>
<dbReference type="SMART" id="SM00409">
    <property type="entry name" value="IG"/>
    <property type="match status" value="3"/>
</dbReference>
<dbReference type="InterPro" id="IPR036179">
    <property type="entry name" value="Ig-like_dom_sf"/>
</dbReference>
<feature type="domain" description="Ig-like" evidence="6">
    <location>
        <begin position="29"/>
        <end position="157"/>
    </location>
</feature>
<evidence type="ECO:0000313" key="7">
    <source>
        <dbReference type="Proteomes" id="UP000694863"/>
    </source>
</evidence>
<dbReference type="InterPro" id="IPR003599">
    <property type="entry name" value="Ig_sub"/>
</dbReference>
<feature type="compositionally biased region" description="Polar residues" evidence="3">
    <location>
        <begin position="393"/>
        <end position="408"/>
    </location>
</feature>
<dbReference type="SMART" id="SM00408">
    <property type="entry name" value="IGc2"/>
    <property type="match status" value="3"/>
</dbReference>
<evidence type="ECO:0000256" key="3">
    <source>
        <dbReference type="SAM" id="MobiDB-lite"/>
    </source>
</evidence>
<sequence length="443" mass="48149">MVTKQAPRASIMLIPAPQSCLPLSSLLLPLLLGVTGVTSQEELQVIQPETVSVAAGETVTLPCQLSSLHPLGPTKWFRGTVPNRELIYDFKGTQDKHLFPRVRNASDSTKRDNLDFSIRISNITPADAGTYYCVRFSKGSPDDKEHKSGPGTQVTVSGTSEPEWQVLQPEGPMLVAEGETLLLRCTVVGSSIEDRVKWIKVKVQDKQEIYNFKHGVFPGVLPLRQRTLEPLKWDYSIYIHNVTKEHGGNYHCVKSDGSHKPVKMMLDVGTSVLVMGAGDPEPDLRITQPQESVSVTTGSSVVLNCTVFGSGPPGPIRWFRGTGVSREATYNFEGLSHPNVTAVRASGNDYSILLKGVSTDNAGTYYCVKFQKTSNRQYMSGQGTRLKVKAKPISSQETDSSNASPVTESSTGLLSTVLLVVLGLKAVTLVALLLALAARRRSP</sequence>
<keyword evidence="5" id="KW-0732">Signal</keyword>
<feature type="chain" id="PRO_5045743222" evidence="5">
    <location>
        <begin position="40"/>
        <end position="443"/>
    </location>
</feature>
<evidence type="ECO:0000256" key="1">
    <source>
        <dbReference type="ARBA" id="ARBA00023157"/>
    </source>
</evidence>
<dbReference type="InterPro" id="IPR013783">
    <property type="entry name" value="Ig-like_fold"/>
</dbReference>
<protein>
    <submittedName>
        <fullName evidence="8">Signal-regulatory protein beta-2</fullName>
    </submittedName>
</protein>
<organism evidence="7 8">
    <name type="scientific">Echinops telfairi</name>
    <name type="common">Lesser hedgehog tenrec</name>
    <dbReference type="NCBI Taxonomy" id="9371"/>
    <lineage>
        <taxon>Eukaryota</taxon>
        <taxon>Metazoa</taxon>
        <taxon>Chordata</taxon>
        <taxon>Craniata</taxon>
        <taxon>Vertebrata</taxon>
        <taxon>Euteleostomi</taxon>
        <taxon>Mammalia</taxon>
        <taxon>Eutheria</taxon>
        <taxon>Afrotheria</taxon>
        <taxon>Tenrecidae</taxon>
        <taxon>Tenrecinae</taxon>
        <taxon>Echinops</taxon>
    </lineage>
</organism>
<name>A0ABM0ZTF2_ECHTE</name>
<evidence type="ECO:0000259" key="6">
    <source>
        <dbReference type="PROSITE" id="PS50835"/>
    </source>
</evidence>
<dbReference type="InterPro" id="IPR007110">
    <property type="entry name" value="Ig-like_dom"/>
</dbReference>
<reference evidence="8" key="1">
    <citation type="submission" date="2025-08" db="UniProtKB">
        <authorList>
            <consortium name="RefSeq"/>
        </authorList>
    </citation>
    <scope>IDENTIFICATION</scope>
</reference>
<dbReference type="SMART" id="SM00406">
    <property type="entry name" value="IGv"/>
    <property type="match status" value="2"/>
</dbReference>
<dbReference type="Pfam" id="PF07686">
    <property type="entry name" value="V-set"/>
    <property type="match status" value="3"/>
</dbReference>
<dbReference type="InterPro" id="IPR051755">
    <property type="entry name" value="Ig-like_CS_Receptor"/>
</dbReference>
<proteinExistence type="predicted"/>
<keyword evidence="4" id="KW-0812">Transmembrane</keyword>
<dbReference type="PANTHER" id="PTHR19971">
    <property type="entry name" value="SIGNAL-REGULATORY PROTEIN BETA"/>
    <property type="match status" value="1"/>
</dbReference>
<evidence type="ECO:0000256" key="2">
    <source>
        <dbReference type="ARBA" id="ARBA00023180"/>
    </source>
</evidence>
<dbReference type="InterPro" id="IPR013106">
    <property type="entry name" value="Ig_V-set"/>
</dbReference>
<feature type="region of interest" description="Disordered" evidence="3">
    <location>
        <begin position="140"/>
        <end position="161"/>
    </location>
</feature>